<name>A0A1D8NET5_YARLL</name>
<organism evidence="3 4">
    <name type="scientific">Yarrowia lipolytica</name>
    <name type="common">Candida lipolytica</name>
    <dbReference type="NCBI Taxonomy" id="4952"/>
    <lineage>
        <taxon>Eukaryota</taxon>
        <taxon>Fungi</taxon>
        <taxon>Dikarya</taxon>
        <taxon>Ascomycota</taxon>
        <taxon>Saccharomycotina</taxon>
        <taxon>Dipodascomycetes</taxon>
        <taxon>Dipodascales</taxon>
        <taxon>Dipodascales incertae sedis</taxon>
        <taxon>Yarrowia</taxon>
    </lineage>
</organism>
<feature type="domain" description="Monopolin complex subunit Csm1/Pcs1 C-terminal" evidence="2">
    <location>
        <begin position="201"/>
        <end position="282"/>
    </location>
</feature>
<reference evidence="3 4" key="1">
    <citation type="journal article" date="2016" name="PLoS ONE">
        <title>Sequence Assembly of Yarrowia lipolytica Strain W29/CLIB89 Shows Transposable Element Diversity.</title>
        <authorList>
            <person name="Magnan C."/>
            <person name="Yu J."/>
            <person name="Chang I."/>
            <person name="Jahn E."/>
            <person name="Kanomata Y."/>
            <person name="Wu J."/>
            <person name="Zeller M."/>
            <person name="Oakes M."/>
            <person name="Baldi P."/>
            <person name="Sandmeyer S."/>
        </authorList>
    </citation>
    <scope>NUCLEOTIDE SEQUENCE [LARGE SCALE GENOMIC DNA]</scope>
    <source>
        <strain evidence="4">CLIB89(W29)</strain>
    </source>
</reference>
<evidence type="ECO:0000313" key="3">
    <source>
        <dbReference type="EMBL" id="AOW04123.1"/>
    </source>
</evidence>
<dbReference type="Gene3D" id="3.90.1150.80">
    <property type="match status" value="1"/>
</dbReference>
<dbReference type="GO" id="GO:0045144">
    <property type="term" value="P:meiotic sister chromatid segregation"/>
    <property type="evidence" value="ECO:0007669"/>
    <property type="project" value="TreeGrafter"/>
</dbReference>
<dbReference type="GO" id="GO:0051315">
    <property type="term" value="P:attachment of mitotic spindle microtubules to kinetochore"/>
    <property type="evidence" value="ECO:0007669"/>
    <property type="project" value="TreeGrafter"/>
</dbReference>
<dbReference type="PANTHER" id="PTHR28006">
    <property type="entry name" value="MONOPOLIN COMPLEX SUBUNIT CSM1"/>
    <property type="match status" value="1"/>
</dbReference>
<dbReference type="EMBL" id="CP017556">
    <property type="protein sequence ID" value="AOW04123.1"/>
    <property type="molecule type" value="Genomic_DNA"/>
</dbReference>
<sequence>MANLFKRRGESIGGGHAKVETAVVQAPKSKRVKTQHVITNDDHHTELYDTRMTRQEQLLYEFQKAAEEAQTSEYGLRKMSYGYLIFEIWDNKWRRRLHFEPTDIETERSRERGIDSTNTESDSLITQLTSELEALRQQNQHMQSQMAEATGAVEERNNYIAVKESETKALQEKVESQRKDIRKYKSSLKQHKQDERSMEAIYSIVRQLTGTDVEIVSQNSQGQQLFLCKQTGKNGTVRYHLGLDGAESPDFAYQIITETDEDKKVAKLLPEYLRGSITFARKEVSTVILQQIYSSSSFILTQAISFFNKISVTLAKK</sequence>
<dbReference type="AlphaFoldDB" id="A0A1D8NET5"/>
<accession>A0A1D8NET5</accession>
<dbReference type="RefSeq" id="XP_068138822.1">
    <property type="nucleotide sequence ID" value="XM_068282721.1"/>
</dbReference>
<evidence type="ECO:0000259" key="2">
    <source>
        <dbReference type="Pfam" id="PF12539"/>
    </source>
</evidence>
<proteinExistence type="predicted"/>
<dbReference type="Proteomes" id="UP000182444">
    <property type="component" value="Chromosome 1D"/>
</dbReference>
<dbReference type="CDD" id="cd23787">
    <property type="entry name" value="RWD_CSM1"/>
    <property type="match status" value="1"/>
</dbReference>
<dbReference type="PANTHER" id="PTHR28006:SF1">
    <property type="entry name" value="MONOPOLIN COMPLEX SUBUNIT CSM1"/>
    <property type="match status" value="1"/>
</dbReference>
<feature type="coiled-coil region" evidence="1">
    <location>
        <begin position="118"/>
        <end position="194"/>
    </location>
</feature>
<dbReference type="GO" id="GO:0033551">
    <property type="term" value="C:monopolin complex"/>
    <property type="evidence" value="ECO:0007669"/>
    <property type="project" value="InterPro"/>
</dbReference>
<dbReference type="InterPro" id="IPR020981">
    <property type="entry name" value="Csm1/Pcs1_C"/>
</dbReference>
<gene>
    <name evidence="3" type="ORF">YALI1_D19338g</name>
</gene>
<dbReference type="Pfam" id="PF12539">
    <property type="entry name" value="Csm1"/>
    <property type="match status" value="1"/>
</dbReference>
<dbReference type="VEuPathDB" id="FungiDB:YALI1_D19338g"/>
<dbReference type="GO" id="GO:1990644">
    <property type="term" value="F:microtubule site clamp"/>
    <property type="evidence" value="ECO:0007669"/>
    <property type="project" value="TreeGrafter"/>
</dbReference>
<dbReference type="GeneID" id="2910178"/>
<evidence type="ECO:0000313" key="4">
    <source>
        <dbReference type="Proteomes" id="UP000182444"/>
    </source>
</evidence>
<dbReference type="InterPro" id="IPR040349">
    <property type="entry name" value="Csm1/Pcs1"/>
</dbReference>
<protein>
    <recommendedName>
        <fullName evidence="2">Monopolin complex subunit Csm1/Pcs1 C-terminal domain-containing protein</fullName>
    </recommendedName>
</protein>
<dbReference type="InterPro" id="IPR038608">
    <property type="entry name" value="Csm1/Pcs1_C_sf"/>
</dbReference>
<keyword evidence="1" id="KW-0175">Coiled coil</keyword>
<dbReference type="GO" id="GO:0034506">
    <property type="term" value="C:chromosome, centromeric core domain"/>
    <property type="evidence" value="ECO:0007669"/>
    <property type="project" value="TreeGrafter"/>
</dbReference>
<evidence type="ECO:0000256" key="1">
    <source>
        <dbReference type="SAM" id="Coils"/>
    </source>
</evidence>
<dbReference type="VEuPathDB" id="FungiDB:YALI0_D15796g"/>
<dbReference type="GO" id="GO:0005730">
    <property type="term" value="C:nucleolus"/>
    <property type="evidence" value="ECO:0007669"/>
    <property type="project" value="TreeGrafter"/>
</dbReference>
<dbReference type="GO" id="GO:0072686">
    <property type="term" value="C:mitotic spindle"/>
    <property type="evidence" value="ECO:0007669"/>
    <property type="project" value="TreeGrafter"/>
</dbReference>